<dbReference type="InterPro" id="IPR033467">
    <property type="entry name" value="Tesmin/TSO1-like_CXC"/>
</dbReference>
<dbReference type="InterPro" id="IPR005172">
    <property type="entry name" value="CRC"/>
</dbReference>
<dbReference type="eggNOG" id="KOG1171">
    <property type="taxonomic scope" value="Eukaryota"/>
</dbReference>
<protein>
    <recommendedName>
        <fullName evidence="5">CRC domain-containing protein</fullName>
    </recommendedName>
</protein>
<feature type="compositionally biased region" description="Polar residues" evidence="4">
    <location>
        <begin position="99"/>
        <end position="110"/>
    </location>
</feature>
<reference evidence="7" key="2">
    <citation type="submission" date="2013-12" db="EMBL/GenBank/DDBJ databases">
        <authorList>
            <person name="Yu Y."/>
            <person name="Lee S."/>
            <person name="de Baynast K."/>
            <person name="Wissotski M."/>
            <person name="Liu L."/>
            <person name="Talag J."/>
            <person name="Goicoechea J."/>
            <person name="Angelova A."/>
            <person name="Jetty R."/>
            <person name="Kudrna D."/>
            <person name="Golser W."/>
            <person name="Rivera L."/>
            <person name="Zhang J."/>
            <person name="Wing R."/>
        </authorList>
    </citation>
    <scope>NUCLEOTIDE SEQUENCE</scope>
</reference>
<name>A0A0D9WQL8_9ORYZ</name>
<evidence type="ECO:0000259" key="5">
    <source>
        <dbReference type="PROSITE" id="PS51634"/>
    </source>
</evidence>
<feature type="compositionally biased region" description="Pro residues" evidence="4">
    <location>
        <begin position="25"/>
        <end position="39"/>
    </location>
</feature>
<dbReference type="HOGENOM" id="CLU_020949_2_0_1"/>
<keyword evidence="7" id="KW-1185">Reference proteome</keyword>
<dbReference type="SMART" id="SM01114">
    <property type="entry name" value="CXC"/>
    <property type="match status" value="1"/>
</dbReference>
<feature type="compositionally biased region" description="Low complexity" evidence="4">
    <location>
        <begin position="7"/>
        <end position="20"/>
    </location>
</feature>
<keyword evidence="3" id="KW-0539">Nucleus</keyword>
<evidence type="ECO:0000256" key="3">
    <source>
        <dbReference type="ARBA" id="ARBA00023242"/>
    </source>
</evidence>
<proteinExistence type="inferred from homology"/>
<feature type="region of interest" description="Disordered" evidence="4">
    <location>
        <begin position="1"/>
        <end position="76"/>
    </location>
</feature>
<evidence type="ECO:0000256" key="4">
    <source>
        <dbReference type="SAM" id="MobiDB-lite"/>
    </source>
</evidence>
<feature type="region of interest" description="Disordered" evidence="4">
    <location>
        <begin position="97"/>
        <end position="139"/>
    </location>
</feature>
<dbReference type="PANTHER" id="PTHR12446">
    <property type="entry name" value="TESMIN/TSO1-RELATED"/>
    <property type="match status" value="1"/>
</dbReference>
<dbReference type="InterPro" id="IPR028307">
    <property type="entry name" value="Lin-54_fam"/>
</dbReference>
<dbReference type="Pfam" id="PF03638">
    <property type="entry name" value="TCR"/>
    <property type="match status" value="1"/>
</dbReference>
<dbReference type="PROSITE" id="PS51634">
    <property type="entry name" value="CRC"/>
    <property type="match status" value="1"/>
</dbReference>
<reference evidence="6 7" key="1">
    <citation type="submission" date="2012-08" db="EMBL/GenBank/DDBJ databases">
        <title>Oryza genome evolution.</title>
        <authorList>
            <person name="Wing R.A."/>
        </authorList>
    </citation>
    <scope>NUCLEOTIDE SEQUENCE</scope>
</reference>
<evidence type="ECO:0000313" key="6">
    <source>
        <dbReference type="EnsemblPlants" id="LPERR06G13370.1"/>
    </source>
</evidence>
<dbReference type="Proteomes" id="UP000032180">
    <property type="component" value="Chromosome 6"/>
</dbReference>
<dbReference type="GO" id="GO:0005634">
    <property type="term" value="C:nucleus"/>
    <property type="evidence" value="ECO:0007669"/>
    <property type="project" value="UniProtKB-SubCell"/>
</dbReference>
<comment type="similarity">
    <text evidence="2">Belongs to the lin-54 family.</text>
</comment>
<evidence type="ECO:0000313" key="7">
    <source>
        <dbReference type="Proteomes" id="UP000032180"/>
    </source>
</evidence>
<organism evidence="6 7">
    <name type="scientific">Leersia perrieri</name>
    <dbReference type="NCBI Taxonomy" id="77586"/>
    <lineage>
        <taxon>Eukaryota</taxon>
        <taxon>Viridiplantae</taxon>
        <taxon>Streptophyta</taxon>
        <taxon>Embryophyta</taxon>
        <taxon>Tracheophyta</taxon>
        <taxon>Spermatophyta</taxon>
        <taxon>Magnoliopsida</taxon>
        <taxon>Liliopsida</taxon>
        <taxon>Poales</taxon>
        <taxon>Poaceae</taxon>
        <taxon>BOP clade</taxon>
        <taxon>Oryzoideae</taxon>
        <taxon>Oryzeae</taxon>
        <taxon>Oryzinae</taxon>
        <taxon>Leersia</taxon>
    </lineage>
</organism>
<accession>A0A0D9WQL8</accession>
<reference evidence="6" key="3">
    <citation type="submission" date="2015-04" db="UniProtKB">
        <authorList>
            <consortium name="EnsemblPlants"/>
        </authorList>
    </citation>
    <scope>IDENTIFICATION</scope>
</reference>
<sequence length="471" mass="51474">MTEKQMDQQQQPEQTAPAPTDEAKAPPPQPQPRPPPQPKPAASVQHTNWPIAIRPPKQPTETKSVPPAKKKKHSGDYCDGCHCKQCGNHAENESVRQEAINSTKQRNPTAFQPKIENCSNTPNPRKDDAGGSASLRKHNKGCHCKKSGCLKKYCECFQANILCSKDCRCVDCKNFKGNEELQAITQAGNSSERNNIQHAANVALNGAIGSSGYRYSPVRRKRPPEDPLFQKLNGEGNMMQPQFQEANHVDSSEITSSIDLEGCYSNYQSRSKMVYRSPLAETIGPEDATGLTTHLVILCRKATGALLTTENNMGMDVERGTHTNSDGAINMDQQNEGDFGSCSNTLEDPRPASPGTQALMCDEQGSTFGTDYRSSFPVAFHDQDTSELNALQEKAVLTGFRDYLRAVITRGKINEANWSSEAAMELDTRRHNGSATILSPLKAVEKTEVPNGPENPKASPSASNCGSKDQE</sequence>
<feature type="domain" description="CRC" evidence="5">
    <location>
        <begin position="55"/>
        <end position="177"/>
    </location>
</feature>
<feature type="region of interest" description="Disordered" evidence="4">
    <location>
        <begin position="433"/>
        <end position="471"/>
    </location>
</feature>
<comment type="subcellular location">
    <subcellularLocation>
        <location evidence="1">Nucleus</location>
    </subcellularLocation>
</comment>
<dbReference type="GO" id="GO:0006355">
    <property type="term" value="P:regulation of DNA-templated transcription"/>
    <property type="evidence" value="ECO:0007669"/>
    <property type="project" value="TreeGrafter"/>
</dbReference>
<dbReference type="AlphaFoldDB" id="A0A0D9WQL8"/>
<dbReference type="STRING" id="77586.A0A0D9WQL8"/>
<feature type="compositionally biased region" description="Polar residues" evidence="4">
    <location>
        <begin position="458"/>
        <end position="471"/>
    </location>
</feature>
<dbReference type="Gramene" id="LPERR06G13370.1">
    <property type="protein sequence ID" value="LPERR06G13370.1"/>
    <property type="gene ID" value="LPERR06G13370"/>
</dbReference>
<evidence type="ECO:0000256" key="2">
    <source>
        <dbReference type="ARBA" id="ARBA00007267"/>
    </source>
</evidence>
<dbReference type="PANTHER" id="PTHR12446:SF58">
    <property type="entry name" value="OS06G0332700 PROTEIN"/>
    <property type="match status" value="1"/>
</dbReference>
<evidence type="ECO:0000256" key="1">
    <source>
        <dbReference type="ARBA" id="ARBA00004123"/>
    </source>
</evidence>
<dbReference type="EnsemblPlants" id="LPERR06G13370.1">
    <property type="protein sequence ID" value="LPERR06G13370.1"/>
    <property type="gene ID" value="LPERR06G13370"/>
</dbReference>